<accession>Q7VFG0</accession>
<dbReference type="InterPro" id="IPR001498">
    <property type="entry name" value="Impact_N"/>
</dbReference>
<dbReference type="EMBL" id="AE017125">
    <property type="protein sequence ID" value="AAP78313.1"/>
    <property type="molecule type" value="Genomic_DNA"/>
</dbReference>
<dbReference type="STRING" id="235279.HH_1716"/>
<reference evidence="3 4" key="1">
    <citation type="journal article" date="2003" name="Proc. Natl. Acad. Sci. U.S.A.">
        <title>The complete genome sequence of the carcinogenic bacterium Helicobacter hepaticus.</title>
        <authorList>
            <person name="Suerbaum S."/>
            <person name="Josenhans C."/>
            <person name="Sterzenbach T."/>
            <person name="Drescher B."/>
            <person name="Brandt P."/>
            <person name="Bell M."/>
            <person name="Droege M."/>
            <person name="Fartmann B."/>
            <person name="Fischer H.-P."/>
            <person name="Ge Z."/>
            <person name="Hoerster A."/>
            <person name="Holland R."/>
            <person name="Klein K."/>
            <person name="Koenig J."/>
            <person name="Macko L."/>
            <person name="Mendz G.L."/>
            <person name="Nyakatura G."/>
            <person name="Schauer D.B."/>
            <person name="Shen Z."/>
            <person name="Weber J."/>
            <person name="Frosch M."/>
            <person name="Fox J.G."/>
        </authorList>
    </citation>
    <scope>NUCLEOTIDE SEQUENCE [LARGE SCALE GENOMIC DNA]</scope>
    <source>
        <strain evidence="4">ATCC 51449 / 3B1</strain>
    </source>
</reference>
<dbReference type="PANTHER" id="PTHR16301">
    <property type="entry name" value="IMPACT-RELATED"/>
    <property type="match status" value="1"/>
</dbReference>
<protein>
    <recommendedName>
        <fullName evidence="2">Impact N-terminal domain-containing protein</fullName>
    </recommendedName>
</protein>
<dbReference type="GO" id="GO:0006446">
    <property type="term" value="P:regulation of translational initiation"/>
    <property type="evidence" value="ECO:0007669"/>
    <property type="project" value="TreeGrafter"/>
</dbReference>
<dbReference type="AlphaFoldDB" id="Q7VFG0"/>
<dbReference type="Pfam" id="PF01205">
    <property type="entry name" value="Impact_N"/>
    <property type="match status" value="1"/>
</dbReference>
<comment type="similarity">
    <text evidence="1">Belongs to the IMPACT family.</text>
</comment>
<dbReference type="SUPFAM" id="SSF54211">
    <property type="entry name" value="Ribosomal protein S5 domain 2-like"/>
    <property type="match status" value="1"/>
</dbReference>
<sequence length="207" mass="23104">MKTLASQATKQMPIQAIGSFESKGSKFLSFLFPFAQFNESLSSLKEQHPKAVHFVSASRHYNEYGQILESFDDDKEPRGSSGTPSLNVLRGEELVEVGVVIVRYFGGTLLGVGGLVRAYTNAVQNAIESAKMQGLLVDYIHAETFELQIAYSALSVCEYEAKKLGLCFEKEAFLPFGVQVRVQGEKKYLEMFKTMYNNNFVFIANPK</sequence>
<keyword evidence="4" id="KW-1185">Reference proteome</keyword>
<dbReference type="Gene3D" id="3.30.230.30">
    <property type="entry name" value="Impact, N-terminal domain"/>
    <property type="match status" value="1"/>
</dbReference>
<gene>
    <name evidence="3" type="ordered locus">HH_1716</name>
</gene>
<proteinExistence type="inferred from homology"/>
<dbReference type="GO" id="GO:0005737">
    <property type="term" value="C:cytoplasm"/>
    <property type="evidence" value="ECO:0007669"/>
    <property type="project" value="TreeGrafter"/>
</dbReference>
<dbReference type="KEGG" id="hhe:HH_1716"/>
<name>Q7VFG0_HELHP</name>
<dbReference type="eggNOG" id="COG1739">
    <property type="taxonomic scope" value="Bacteria"/>
</dbReference>
<dbReference type="InterPro" id="IPR023582">
    <property type="entry name" value="Impact"/>
</dbReference>
<dbReference type="PANTHER" id="PTHR16301:SF20">
    <property type="entry name" value="IMPACT FAMILY MEMBER YIGZ"/>
    <property type="match status" value="1"/>
</dbReference>
<evidence type="ECO:0000313" key="3">
    <source>
        <dbReference type="EMBL" id="AAP78313.1"/>
    </source>
</evidence>
<organism evidence="3 4">
    <name type="scientific">Helicobacter hepaticus (strain ATCC 51449 / 3B1)</name>
    <dbReference type="NCBI Taxonomy" id="235279"/>
    <lineage>
        <taxon>Bacteria</taxon>
        <taxon>Pseudomonadati</taxon>
        <taxon>Campylobacterota</taxon>
        <taxon>Epsilonproteobacteria</taxon>
        <taxon>Campylobacterales</taxon>
        <taxon>Helicobacteraceae</taxon>
        <taxon>Helicobacter</taxon>
    </lineage>
</organism>
<evidence type="ECO:0000313" key="4">
    <source>
        <dbReference type="Proteomes" id="UP000002495"/>
    </source>
</evidence>
<feature type="domain" description="Impact N-terminal" evidence="2">
    <location>
        <begin position="23"/>
        <end position="127"/>
    </location>
</feature>
<evidence type="ECO:0000256" key="1">
    <source>
        <dbReference type="ARBA" id="ARBA00007665"/>
    </source>
</evidence>
<evidence type="ECO:0000259" key="2">
    <source>
        <dbReference type="Pfam" id="PF01205"/>
    </source>
</evidence>
<dbReference type="Proteomes" id="UP000002495">
    <property type="component" value="Chromosome"/>
</dbReference>
<dbReference type="InterPro" id="IPR036956">
    <property type="entry name" value="Impact_N_sf"/>
</dbReference>
<dbReference type="HOGENOM" id="CLU_083552_1_2_7"/>
<dbReference type="InterPro" id="IPR020568">
    <property type="entry name" value="Ribosomal_Su5_D2-typ_SF"/>
</dbReference>